<protein>
    <submittedName>
        <fullName evidence="5">Cystathionine gamma-synthase</fullName>
        <ecNumber evidence="5">2.5.1.48</ecNumber>
    </submittedName>
</protein>
<dbReference type="GO" id="GO:0003962">
    <property type="term" value="F:cystathionine gamma-synthase activity"/>
    <property type="evidence" value="ECO:0007669"/>
    <property type="project" value="UniProtKB-EC"/>
</dbReference>
<organism evidence="5 6">
    <name type="scientific">Tolumonas osonensis</name>
    <dbReference type="NCBI Taxonomy" id="675874"/>
    <lineage>
        <taxon>Bacteria</taxon>
        <taxon>Pseudomonadati</taxon>
        <taxon>Pseudomonadota</taxon>
        <taxon>Gammaproteobacteria</taxon>
        <taxon>Aeromonadales</taxon>
        <taxon>Aeromonadaceae</taxon>
        <taxon>Tolumonas</taxon>
    </lineage>
</organism>
<dbReference type="FunFam" id="3.90.1150.10:FF:000008">
    <property type="entry name" value="Cystathionine gamma-synthase"/>
    <property type="match status" value="1"/>
</dbReference>
<name>A0A841GCY9_9GAMM</name>
<dbReference type="Proteomes" id="UP000585721">
    <property type="component" value="Unassembled WGS sequence"/>
</dbReference>
<dbReference type="PANTHER" id="PTHR11808">
    <property type="entry name" value="TRANS-SULFURATION ENZYME FAMILY MEMBER"/>
    <property type="match status" value="1"/>
</dbReference>
<dbReference type="PROSITE" id="PS00868">
    <property type="entry name" value="CYS_MET_METAB_PP"/>
    <property type="match status" value="1"/>
</dbReference>
<evidence type="ECO:0000256" key="1">
    <source>
        <dbReference type="ARBA" id="ARBA00001933"/>
    </source>
</evidence>
<dbReference type="SUPFAM" id="SSF53383">
    <property type="entry name" value="PLP-dependent transferases"/>
    <property type="match status" value="1"/>
</dbReference>
<comment type="cofactor">
    <cofactor evidence="1 4">
        <name>pyridoxal 5'-phosphate</name>
        <dbReference type="ChEBI" id="CHEBI:597326"/>
    </cofactor>
</comment>
<keyword evidence="5" id="KW-0808">Transferase</keyword>
<dbReference type="GO" id="GO:0004123">
    <property type="term" value="F:cystathionine gamma-lyase activity"/>
    <property type="evidence" value="ECO:0007669"/>
    <property type="project" value="TreeGrafter"/>
</dbReference>
<comment type="caution">
    <text evidence="5">The sequence shown here is derived from an EMBL/GenBank/DDBJ whole genome shotgun (WGS) entry which is preliminary data.</text>
</comment>
<keyword evidence="6" id="KW-1185">Reference proteome</keyword>
<dbReference type="EMBL" id="JACHGR010000011">
    <property type="protein sequence ID" value="MBB6057014.1"/>
    <property type="molecule type" value="Genomic_DNA"/>
</dbReference>
<dbReference type="EC" id="2.5.1.48" evidence="5"/>
<keyword evidence="2 3" id="KW-0663">Pyridoxal phosphate</keyword>
<proteinExistence type="inferred from homology"/>
<dbReference type="PIRSF" id="PIRSF001434">
    <property type="entry name" value="CGS"/>
    <property type="match status" value="1"/>
</dbReference>
<dbReference type="InterPro" id="IPR015422">
    <property type="entry name" value="PyrdxlP-dep_Trfase_small"/>
</dbReference>
<sequence>MSDYKQETYAVKSGIATDTQFGAVVPPIYLSTNYTFAGFGEKREFDYSRSGNPTRNTLANALAALEGGAGAVFTGSGMGAINLVTALLSADDLLVAPHDCYGGTYRLFQHVAAKGSYRILFVDQTDPDAVARALAQKPKLVWVETPSNPLLRVVDIAAICQQAHTVGALVAVDNTFLSPLLQQPLALGADIVVHSTTKYINGHSDVVGGAVIAKETALHEKLAWWGNCLGHTGGAFDAYLTLRGLRTLAPRMRAHQENANAILAYLQQKPQVTKIYHPGLPDHPGHEIAKRQQQGFGAMLSFEVDFDIEQLKQFLGGLQLFCLAESLGGVESLVAHPASMTHAGMDPEARRVAGISDQLLRLSVGIEHITDLLADLDHAFACVTSSK</sequence>
<comment type="similarity">
    <text evidence="4">Belongs to the trans-sulfuration enzymes family.</text>
</comment>
<gene>
    <name evidence="5" type="ORF">HNR75_002961</name>
</gene>
<dbReference type="PANTHER" id="PTHR11808:SF75">
    <property type="entry name" value="CYSTATHIONINE GAMMA-SYNTHASE"/>
    <property type="match status" value="1"/>
</dbReference>
<dbReference type="Gene3D" id="3.40.640.10">
    <property type="entry name" value="Type I PLP-dependent aspartate aminotransferase-like (Major domain)"/>
    <property type="match status" value="1"/>
</dbReference>
<evidence type="ECO:0000313" key="5">
    <source>
        <dbReference type="EMBL" id="MBB6057014.1"/>
    </source>
</evidence>
<evidence type="ECO:0000256" key="3">
    <source>
        <dbReference type="PIRSR" id="PIRSR001434-2"/>
    </source>
</evidence>
<dbReference type="NCBIfam" id="TIGR02080">
    <property type="entry name" value="O_succ_thio_ly"/>
    <property type="match status" value="1"/>
</dbReference>
<reference evidence="5 6" key="1">
    <citation type="submission" date="2020-08" db="EMBL/GenBank/DDBJ databases">
        <title>Genomic Encyclopedia of Type Strains, Phase IV (KMG-IV): sequencing the most valuable type-strain genomes for metagenomic binning, comparative biology and taxonomic classification.</title>
        <authorList>
            <person name="Goeker M."/>
        </authorList>
    </citation>
    <scope>NUCLEOTIDE SEQUENCE [LARGE SCALE GENOMIC DNA]</scope>
    <source>
        <strain evidence="5 6">DSM 22975</strain>
    </source>
</reference>
<dbReference type="RefSeq" id="WP_188027715.1">
    <property type="nucleotide sequence ID" value="NZ_JACHGR010000011.1"/>
</dbReference>
<dbReference type="InterPro" id="IPR011821">
    <property type="entry name" value="O_succ_thio_ly"/>
</dbReference>
<dbReference type="Gene3D" id="3.90.1150.10">
    <property type="entry name" value="Aspartate Aminotransferase, domain 1"/>
    <property type="match status" value="1"/>
</dbReference>
<dbReference type="GO" id="GO:0030170">
    <property type="term" value="F:pyridoxal phosphate binding"/>
    <property type="evidence" value="ECO:0007669"/>
    <property type="project" value="InterPro"/>
</dbReference>
<dbReference type="Pfam" id="PF01053">
    <property type="entry name" value="Cys_Met_Meta_PP"/>
    <property type="match status" value="1"/>
</dbReference>
<dbReference type="InterPro" id="IPR015421">
    <property type="entry name" value="PyrdxlP-dep_Trfase_major"/>
</dbReference>
<dbReference type="InterPro" id="IPR000277">
    <property type="entry name" value="Cys/Met-Metab_PyrdxlP-dep_enz"/>
</dbReference>
<evidence type="ECO:0000313" key="6">
    <source>
        <dbReference type="Proteomes" id="UP000585721"/>
    </source>
</evidence>
<dbReference type="FunFam" id="3.40.640.10:FF:000038">
    <property type="entry name" value="Cystathionine gamma-synthase"/>
    <property type="match status" value="1"/>
</dbReference>
<dbReference type="GO" id="GO:0019343">
    <property type="term" value="P:cysteine biosynthetic process via cystathionine"/>
    <property type="evidence" value="ECO:0007669"/>
    <property type="project" value="TreeGrafter"/>
</dbReference>
<dbReference type="AlphaFoldDB" id="A0A841GCY9"/>
<evidence type="ECO:0000256" key="4">
    <source>
        <dbReference type="RuleBase" id="RU362118"/>
    </source>
</evidence>
<dbReference type="InterPro" id="IPR054542">
    <property type="entry name" value="Cys_met_metab_PP"/>
</dbReference>
<dbReference type="InterPro" id="IPR015424">
    <property type="entry name" value="PyrdxlP-dep_Trfase"/>
</dbReference>
<accession>A0A841GCY9</accession>
<dbReference type="CDD" id="cd00614">
    <property type="entry name" value="CGS_like"/>
    <property type="match status" value="1"/>
</dbReference>
<dbReference type="GO" id="GO:0005737">
    <property type="term" value="C:cytoplasm"/>
    <property type="evidence" value="ECO:0007669"/>
    <property type="project" value="TreeGrafter"/>
</dbReference>
<evidence type="ECO:0000256" key="2">
    <source>
        <dbReference type="ARBA" id="ARBA00022898"/>
    </source>
</evidence>
<dbReference type="GO" id="GO:0019346">
    <property type="term" value="P:transsulfuration"/>
    <property type="evidence" value="ECO:0007669"/>
    <property type="project" value="InterPro"/>
</dbReference>
<feature type="modified residue" description="N6-(pyridoxal phosphate)lysine" evidence="3">
    <location>
        <position position="198"/>
    </location>
</feature>